<proteinExistence type="predicted"/>
<dbReference type="PANTHER" id="PTHR31896:SF76">
    <property type="entry name" value="BAHD ACYLTRANSFERASE DCR"/>
    <property type="match status" value="1"/>
</dbReference>
<dbReference type="EMBL" id="AMZH03005612">
    <property type="protein sequence ID" value="RRT65966.1"/>
    <property type="molecule type" value="Genomic_DNA"/>
</dbReference>
<name>A0A426ZPP7_ENSVE</name>
<gene>
    <name evidence="2" type="ORF">B296_00008381</name>
</gene>
<dbReference type="Proteomes" id="UP000287651">
    <property type="component" value="Unassembled WGS sequence"/>
</dbReference>
<dbReference type="Gene3D" id="3.30.559.10">
    <property type="entry name" value="Chloramphenicol acetyltransferase-like domain"/>
    <property type="match status" value="1"/>
</dbReference>
<keyword evidence="1" id="KW-0808">Transferase</keyword>
<accession>A0A426ZPP7</accession>
<organism evidence="2 3">
    <name type="scientific">Ensete ventricosum</name>
    <name type="common">Abyssinian banana</name>
    <name type="synonym">Musa ensete</name>
    <dbReference type="NCBI Taxonomy" id="4639"/>
    <lineage>
        <taxon>Eukaryota</taxon>
        <taxon>Viridiplantae</taxon>
        <taxon>Streptophyta</taxon>
        <taxon>Embryophyta</taxon>
        <taxon>Tracheophyta</taxon>
        <taxon>Spermatophyta</taxon>
        <taxon>Magnoliopsida</taxon>
        <taxon>Liliopsida</taxon>
        <taxon>Zingiberales</taxon>
        <taxon>Musaceae</taxon>
        <taxon>Ensete</taxon>
    </lineage>
</organism>
<dbReference type="InterPro" id="IPR023213">
    <property type="entry name" value="CAT-like_dom_sf"/>
</dbReference>
<evidence type="ECO:0000256" key="1">
    <source>
        <dbReference type="ARBA" id="ARBA00022679"/>
    </source>
</evidence>
<protein>
    <submittedName>
        <fullName evidence="2">Uncharacterized protein</fullName>
    </submittedName>
</protein>
<dbReference type="PANTHER" id="PTHR31896">
    <property type="entry name" value="FAMILY REGULATORY PROTEIN, PUTATIVE (AFU_ORTHOLOGUE AFUA_3G14730)-RELATED"/>
    <property type="match status" value="1"/>
</dbReference>
<comment type="caution">
    <text evidence="2">The sequence shown here is derived from an EMBL/GenBank/DDBJ whole genome shotgun (WGS) entry which is preliminary data.</text>
</comment>
<sequence length="338" mass="37022">MMGLLSTWLGSREADADDCGGCNDGSETKVISVGAREGQRQQGHDATVEGWRWQHRTKEEGGLERATIVGVVVGEGVIGSDGRKMRREMACRWLQREGVDRANGRRADVRDGRGDSDCNGSVSLSLPASALDHELVDPNGLAKPLVVRVFSFFEAAVSLLKSALPPGSKHLSLFQCLGAHVWRYACHARDLTIFGLLTGTASGLLLESQPEFAAGMLQLVIEAHNSDAIKKNLEEYEVAPPKLFHYRDTGMNCVAMGSSSKVQGVRRRLRVEGAGEGPKRLQQVVLRMVFLYPRREGGKSIGVELTVQAEVMERLEKEEELLSVKAREQSKFTTSICC</sequence>
<evidence type="ECO:0000313" key="3">
    <source>
        <dbReference type="Proteomes" id="UP000287651"/>
    </source>
</evidence>
<dbReference type="AlphaFoldDB" id="A0A426ZPP7"/>
<reference evidence="2 3" key="1">
    <citation type="journal article" date="2014" name="Agronomy (Basel)">
        <title>A Draft Genome Sequence for Ensete ventricosum, the Drought-Tolerant Tree Against Hunger.</title>
        <authorList>
            <person name="Harrison J."/>
            <person name="Moore K.A."/>
            <person name="Paszkiewicz K."/>
            <person name="Jones T."/>
            <person name="Grant M."/>
            <person name="Ambacheew D."/>
            <person name="Muzemil S."/>
            <person name="Studholme D.J."/>
        </authorList>
    </citation>
    <scope>NUCLEOTIDE SEQUENCE [LARGE SCALE GENOMIC DNA]</scope>
</reference>
<dbReference type="GO" id="GO:0016740">
    <property type="term" value="F:transferase activity"/>
    <property type="evidence" value="ECO:0007669"/>
    <property type="project" value="UniProtKB-KW"/>
</dbReference>
<evidence type="ECO:0000313" key="2">
    <source>
        <dbReference type="EMBL" id="RRT65966.1"/>
    </source>
</evidence>
<dbReference type="InterPro" id="IPR051283">
    <property type="entry name" value="Sec_Metabolite_Acyltrans"/>
</dbReference>